<keyword evidence="5" id="KW-0998">Cell outer membrane</keyword>
<name>A0ABW3BU64_9FLAO</name>
<evidence type="ECO:0000259" key="7">
    <source>
        <dbReference type="Pfam" id="PF07980"/>
    </source>
</evidence>
<dbReference type="Pfam" id="PF07980">
    <property type="entry name" value="SusD_RagB"/>
    <property type="match status" value="1"/>
</dbReference>
<comment type="subcellular location">
    <subcellularLocation>
        <location evidence="1">Cell outer membrane</location>
    </subcellularLocation>
</comment>
<dbReference type="RefSeq" id="WP_379941457.1">
    <property type="nucleotide sequence ID" value="NZ_JBHTIB010000012.1"/>
</dbReference>
<reference evidence="10" key="1">
    <citation type="journal article" date="2019" name="Int. J. Syst. Evol. Microbiol.">
        <title>The Global Catalogue of Microorganisms (GCM) 10K type strain sequencing project: providing services to taxonomists for standard genome sequencing and annotation.</title>
        <authorList>
            <consortium name="The Broad Institute Genomics Platform"/>
            <consortium name="The Broad Institute Genome Sequencing Center for Infectious Disease"/>
            <person name="Wu L."/>
            <person name="Ma J."/>
        </authorList>
    </citation>
    <scope>NUCLEOTIDE SEQUENCE [LARGE SCALE GENOMIC DNA]</scope>
    <source>
        <strain evidence="10">CCUG 60529</strain>
    </source>
</reference>
<feature type="domain" description="RagB/SusD" evidence="7">
    <location>
        <begin position="323"/>
        <end position="591"/>
    </location>
</feature>
<organism evidence="9 10">
    <name type="scientific">Mariniflexile aquimaris</name>
    <dbReference type="NCBI Taxonomy" id="881009"/>
    <lineage>
        <taxon>Bacteria</taxon>
        <taxon>Pseudomonadati</taxon>
        <taxon>Bacteroidota</taxon>
        <taxon>Flavobacteriia</taxon>
        <taxon>Flavobacteriales</taxon>
        <taxon>Flavobacteriaceae</taxon>
        <taxon>Mariniflexile</taxon>
    </lineage>
</organism>
<keyword evidence="10" id="KW-1185">Reference proteome</keyword>
<protein>
    <submittedName>
        <fullName evidence="9">RagB/SusD family nutrient uptake outer membrane protein</fullName>
    </submittedName>
</protein>
<evidence type="ECO:0000259" key="8">
    <source>
        <dbReference type="Pfam" id="PF14322"/>
    </source>
</evidence>
<evidence type="ECO:0000256" key="5">
    <source>
        <dbReference type="ARBA" id="ARBA00023237"/>
    </source>
</evidence>
<evidence type="ECO:0000256" key="2">
    <source>
        <dbReference type="ARBA" id="ARBA00006275"/>
    </source>
</evidence>
<dbReference type="InterPro" id="IPR011990">
    <property type="entry name" value="TPR-like_helical_dom_sf"/>
</dbReference>
<keyword evidence="3 6" id="KW-0732">Signal</keyword>
<dbReference type="Gene3D" id="1.25.40.390">
    <property type="match status" value="1"/>
</dbReference>
<dbReference type="SUPFAM" id="SSF48452">
    <property type="entry name" value="TPR-like"/>
    <property type="match status" value="1"/>
</dbReference>
<accession>A0ABW3BU64</accession>
<evidence type="ECO:0000256" key="3">
    <source>
        <dbReference type="ARBA" id="ARBA00022729"/>
    </source>
</evidence>
<evidence type="ECO:0000256" key="1">
    <source>
        <dbReference type="ARBA" id="ARBA00004442"/>
    </source>
</evidence>
<feature type="domain" description="SusD-like N-terminal" evidence="8">
    <location>
        <begin position="89"/>
        <end position="226"/>
    </location>
</feature>
<keyword evidence="4" id="KW-0472">Membrane</keyword>
<sequence length="592" mass="67340">MKSIIAKCLILVLTISAVFSCQDNEFLSEKNPNIIAKDNYWKDLNETETGLNAVYKTLHNPSLILVTSEMLRSDMAYPGEGRPFPRNPGEFYYHTYNGSTQDISNKWQTNYLGIFRANQVIEALEDLNVSSSEQAEWKSQMAQARFFRGLFHFYLYTTFNKGSIIIRDKVPLTNEDFAKPLSPAEDVIKFIREDLEYAYANLYKKGAYPDNDVSKVTSGAAATILGTSYLYELDYTKAMTYFTDVINNHGYELEYDMSKLFTTAGEFNKESIFEINFTTSFIQSELSPWDGTSGTNWLNFQTTSPTVNNSALGPAWIIYDYKSEPKDPLDSRNYYTTTAGGSALRNVPLRASAMMAVVEDNQTKYYLNGTVSEVVGVFHGTYSGFGIWKKYSNHDIVTAENQLPLGSQWSSKNVTLNRLADVMLMQAECKIKTGDVDEAIRLINEIRKRWGLVLIGKSGSDTAHTYDEEDYDANRLMQRLMKVEKPLEMGAEGHAIRWLDFQRWKKSDNYGFKERLQELSNSSYYGLNYTFINSEGKSQTRGNFPSLNQGTPPTGALIIDYEYDIPYLNYDESKNGYYPIPFAEINANPSIN</sequence>
<feature type="chain" id="PRO_5046714841" evidence="6">
    <location>
        <begin position="24"/>
        <end position="592"/>
    </location>
</feature>
<dbReference type="InterPro" id="IPR012944">
    <property type="entry name" value="SusD_RagB_dom"/>
</dbReference>
<evidence type="ECO:0000256" key="4">
    <source>
        <dbReference type="ARBA" id="ARBA00023136"/>
    </source>
</evidence>
<dbReference type="Proteomes" id="UP001597011">
    <property type="component" value="Unassembled WGS sequence"/>
</dbReference>
<comment type="caution">
    <text evidence="9">The sequence shown here is derived from an EMBL/GenBank/DDBJ whole genome shotgun (WGS) entry which is preliminary data.</text>
</comment>
<gene>
    <name evidence="9" type="ORF">ACFQ0I_09060</name>
</gene>
<evidence type="ECO:0000313" key="10">
    <source>
        <dbReference type="Proteomes" id="UP001597011"/>
    </source>
</evidence>
<evidence type="ECO:0000256" key="6">
    <source>
        <dbReference type="SAM" id="SignalP"/>
    </source>
</evidence>
<evidence type="ECO:0000313" key="9">
    <source>
        <dbReference type="EMBL" id="MFD0835911.1"/>
    </source>
</evidence>
<dbReference type="InterPro" id="IPR033985">
    <property type="entry name" value="SusD-like_N"/>
</dbReference>
<proteinExistence type="inferred from homology"/>
<comment type="similarity">
    <text evidence="2">Belongs to the SusD family.</text>
</comment>
<dbReference type="PROSITE" id="PS51257">
    <property type="entry name" value="PROKAR_LIPOPROTEIN"/>
    <property type="match status" value="1"/>
</dbReference>
<feature type="signal peptide" evidence="6">
    <location>
        <begin position="1"/>
        <end position="23"/>
    </location>
</feature>
<dbReference type="Pfam" id="PF14322">
    <property type="entry name" value="SusD-like_3"/>
    <property type="match status" value="1"/>
</dbReference>
<dbReference type="EMBL" id="JBHTIB010000012">
    <property type="protein sequence ID" value="MFD0835911.1"/>
    <property type="molecule type" value="Genomic_DNA"/>
</dbReference>